<comment type="function">
    <text evidence="4">Involved in the binding of tRNA to the ribosomes.</text>
</comment>
<sequence>MNSTLTTKIRIRLESFNSELLTSYCQKIVDTLKNNGITYLSMVSLPTRKKIYCVLRSPHVDKDSREHFELRTHKRLLEIYFDSNINIFNLLISSDLPSGIIYRISLS</sequence>
<dbReference type="Pfam" id="PF00338">
    <property type="entry name" value="Ribosomal_S10"/>
    <property type="match status" value="1"/>
</dbReference>
<dbReference type="FunFam" id="3.30.70.600:FF:000003">
    <property type="entry name" value="30S ribosomal protein S10"/>
    <property type="match status" value="1"/>
</dbReference>
<dbReference type="SUPFAM" id="SSF54999">
    <property type="entry name" value="Ribosomal protein S10"/>
    <property type="match status" value="1"/>
</dbReference>
<keyword evidence="3 4" id="KW-0687">Ribonucleoprotein</keyword>
<organism evidence="6">
    <name type="scientific">Toxarium undulatum</name>
    <dbReference type="NCBI Taxonomy" id="210620"/>
    <lineage>
        <taxon>Eukaryota</taxon>
        <taxon>Sar</taxon>
        <taxon>Stramenopiles</taxon>
        <taxon>Ochrophyta</taxon>
        <taxon>Bacillariophyta</taxon>
        <taxon>Mediophyceae</taxon>
        <taxon>Toxariales</taxon>
        <taxon>Toxariaceae</taxon>
        <taxon>Toxarium</taxon>
    </lineage>
</organism>
<name>A0A1D8DCV6_9STRA</name>
<comment type="subcellular location">
    <subcellularLocation>
        <location evidence="4">Plastid</location>
        <location evidence="4">Chloroplast</location>
    </subcellularLocation>
</comment>
<dbReference type="Gene3D" id="3.30.70.600">
    <property type="entry name" value="Ribosomal protein S10 domain"/>
    <property type="match status" value="1"/>
</dbReference>
<evidence type="ECO:0000256" key="3">
    <source>
        <dbReference type="ARBA" id="ARBA00023274"/>
    </source>
</evidence>
<dbReference type="GO" id="GO:0000049">
    <property type="term" value="F:tRNA binding"/>
    <property type="evidence" value="ECO:0007669"/>
    <property type="project" value="UniProtKB-UniRule"/>
</dbReference>
<keyword evidence="2 4" id="KW-0689">Ribosomal protein</keyword>
<evidence type="ECO:0000256" key="2">
    <source>
        <dbReference type="ARBA" id="ARBA00022980"/>
    </source>
</evidence>
<dbReference type="InterPro" id="IPR001848">
    <property type="entry name" value="Ribosomal_uS10"/>
</dbReference>
<evidence type="ECO:0000256" key="4">
    <source>
        <dbReference type="HAMAP-Rule" id="MF_00508"/>
    </source>
</evidence>
<dbReference type="NCBIfam" id="NF001861">
    <property type="entry name" value="PRK00596.1"/>
    <property type="match status" value="1"/>
</dbReference>
<dbReference type="GeneID" id="29293220"/>
<protein>
    <recommendedName>
        <fullName evidence="4">Small ribosomal subunit protein uS10c</fullName>
    </recommendedName>
</protein>
<dbReference type="PRINTS" id="PR00971">
    <property type="entry name" value="RIBOSOMALS10"/>
</dbReference>
<feature type="domain" description="Small ribosomal subunit protein uS10" evidence="5">
    <location>
        <begin position="10"/>
        <end position="105"/>
    </location>
</feature>
<evidence type="ECO:0000259" key="5">
    <source>
        <dbReference type="SMART" id="SM01403"/>
    </source>
</evidence>
<dbReference type="HAMAP" id="MF_00508">
    <property type="entry name" value="Ribosomal_uS10"/>
    <property type="match status" value="1"/>
</dbReference>
<comment type="subunit">
    <text evidence="4">Part of the 30S ribosomal subunit.</text>
</comment>
<dbReference type="SMART" id="SM01403">
    <property type="entry name" value="Ribosomal_S10"/>
    <property type="match status" value="1"/>
</dbReference>
<evidence type="ECO:0000313" key="6">
    <source>
        <dbReference type="EMBL" id="AOS86674.1"/>
    </source>
</evidence>
<dbReference type="NCBIfam" id="TIGR01049">
    <property type="entry name" value="rpsJ_bact"/>
    <property type="match status" value="1"/>
</dbReference>
<keyword evidence="6" id="KW-0934">Plastid</keyword>
<dbReference type="InterPro" id="IPR027486">
    <property type="entry name" value="Ribosomal_uS10_dom"/>
</dbReference>
<evidence type="ECO:0000256" key="1">
    <source>
        <dbReference type="ARBA" id="ARBA00007102"/>
    </source>
</evidence>
<proteinExistence type="inferred from homology"/>
<accession>A0A1D8DCV6</accession>
<comment type="similarity">
    <text evidence="1 4">Belongs to the universal ribosomal protein uS10 family.</text>
</comment>
<geneLocation type="chloroplast" evidence="6"/>
<gene>
    <name evidence="4 6" type="primary">rps10</name>
</gene>
<dbReference type="GO" id="GO:0005840">
    <property type="term" value="C:ribosome"/>
    <property type="evidence" value="ECO:0007669"/>
    <property type="project" value="UniProtKB-KW"/>
</dbReference>
<keyword evidence="6" id="KW-0150">Chloroplast</keyword>
<dbReference type="GO" id="GO:1990904">
    <property type="term" value="C:ribonucleoprotein complex"/>
    <property type="evidence" value="ECO:0007669"/>
    <property type="project" value="UniProtKB-KW"/>
</dbReference>
<dbReference type="InterPro" id="IPR036838">
    <property type="entry name" value="Ribosomal_uS10_dom_sf"/>
</dbReference>
<dbReference type="RefSeq" id="YP_009308931.1">
    <property type="nucleotide sequence ID" value="NC_031425.1"/>
</dbReference>
<dbReference type="PANTHER" id="PTHR11700">
    <property type="entry name" value="30S RIBOSOMAL PROTEIN S10 FAMILY MEMBER"/>
    <property type="match status" value="1"/>
</dbReference>
<reference evidence="6" key="1">
    <citation type="journal article" date="2016" name="Curr. Genet.">
        <title>Hoarding and horizontal transfer led to an expanded gene and intron repertoire in the plastid genome of the diatom, Toxarium undulatum (Bacillariophyta).</title>
        <authorList>
            <person name="Ruck E.C."/>
            <person name="Linard S.R."/>
            <person name="Nakov T."/>
            <person name="Theriot E.C."/>
            <person name="Alverson A.J."/>
        </authorList>
    </citation>
    <scope>NUCLEOTIDE SEQUENCE</scope>
    <source>
        <strain evidence="6">ECT3802</strain>
    </source>
</reference>
<dbReference type="AlphaFoldDB" id="A0A1D8DCV6"/>
<dbReference type="GO" id="GO:0006412">
    <property type="term" value="P:translation"/>
    <property type="evidence" value="ECO:0007669"/>
    <property type="project" value="UniProtKB-UniRule"/>
</dbReference>
<dbReference type="GO" id="GO:0003735">
    <property type="term" value="F:structural constituent of ribosome"/>
    <property type="evidence" value="ECO:0007669"/>
    <property type="project" value="InterPro"/>
</dbReference>
<dbReference type="GO" id="GO:0009507">
    <property type="term" value="C:chloroplast"/>
    <property type="evidence" value="ECO:0007669"/>
    <property type="project" value="UniProtKB-SubCell"/>
</dbReference>
<dbReference type="EMBL" id="KX619437">
    <property type="protein sequence ID" value="AOS86674.1"/>
    <property type="molecule type" value="Genomic_DNA"/>
</dbReference>